<name>A0ABS8BQM6_9RHOB</name>
<dbReference type="Gene3D" id="2.60.40.1180">
    <property type="entry name" value="Golgi alpha-mannosidase II"/>
    <property type="match status" value="1"/>
</dbReference>
<comment type="similarity">
    <text evidence="1">Belongs to the glycosyl hydrolase 13 family.</text>
</comment>
<evidence type="ECO:0000259" key="2">
    <source>
        <dbReference type="SMART" id="SM00642"/>
    </source>
</evidence>
<dbReference type="Gene3D" id="3.90.400.10">
    <property type="entry name" value="Oligo-1,6-glucosidase, Domain 2"/>
    <property type="match status" value="1"/>
</dbReference>
<sequence length="545" mass="61577">MTDQTAPWWTAATAYQIYPRSFQDSNGDGIGDIPGIISRLDHLSDLGVGFVWLSPVFASPMADNGYDISDYRDIAPEFGTLDDMDRLIAEAKGRNIGIVMDLVVSHTSDEHAWFRAACESRDNPMRDFYIWRDPGPDGGLPNDIQSNFGGPAWTFHEPTGQYYFHLFDPKQPDLNWENPRVRAEVYAMMNWWFDRGVAGFRMDVIDLIGKEPDRGITADGPKLHDYLQEMHQQTLAHRDVVTVGECWSATPENALLYCGRDRNELSMVFQFSHVMAGWDETLGKWTRKPVALPVLKHSLARWQEVCAEDGWNSLFWGNHDLPRAVSKYGDDSPEHRADSARCLATALHLMKGTPYIYQGEEIGMTNVVFERIDQFRDVETLNFHRIQTAQGVSTEDFLAGANLNGRDNARTPMQWSDAENAGFTTGTPWIEVNPNYRQINVASDRASQDSVMARYKALATLRRNDDLIRFGDFVPFDLDHPQIMAYARRLGSQQITVICNLSSQSVTYDVPQDLRLSGVCAFTGRIIDVASQETLAPWEDIVVTG</sequence>
<dbReference type="SUPFAM" id="SSF51445">
    <property type="entry name" value="(Trans)glycosidases"/>
    <property type="match status" value="1"/>
</dbReference>
<dbReference type="RefSeq" id="WP_226747049.1">
    <property type="nucleotide sequence ID" value="NZ_JAJATZ010000001.1"/>
</dbReference>
<comment type="caution">
    <text evidence="3">The sequence shown here is derived from an EMBL/GenBank/DDBJ whole genome shotgun (WGS) entry which is preliminary data.</text>
</comment>
<dbReference type="Proteomes" id="UP001138961">
    <property type="component" value="Unassembled WGS sequence"/>
</dbReference>
<dbReference type="InterPro" id="IPR013780">
    <property type="entry name" value="Glyco_hydro_b"/>
</dbReference>
<dbReference type="CDD" id="cd11333">
    <property type="entry name" value="AmyAc_SI_OligoGlu_DGase"/>
    <property type="match status" value="1"/>
</dbReference>
<protein>
    <submittedName>
        <fullName evidence="3">Alpha-glucosidase</fullName>
    </submittedName>
</protein>
<dbReference type="PANTHER" id="PTHR10357:SF179">
    <property type="entry name" value="NEUTRAL AND BASIC AMINO ACID TRANSPORT PROTEIN RBAT"/>
    <property type="match status" value="1"/>
</dbReference>
<organism evidence="3 4">
    <name type="scientific">Loktanella gaetbuli</name>
    <dbReference type="NCBI Taxonomy" id="2881335"/>
    <lineage>
        <taxon>Bacteria</taxon>
        <taxon>Pseudomonadati</taxon>
        <taxon>Pseudomonadota</taxon>
        <taxon>Alphaproteobacteria</taxon>
        <taxon>Rhodobacterales</taxon>
        <taxon>Roseobacteraceae</taxon>
        <taxon>Loktanella</taxon>
    </lineage>
</organism>
<evidence type="ECO:0000313" key="3">
    <source>
        <dbReference type="EMBL" id="MCB5198028.1"/>
    </source>
</evidence>
<dbReference type="SUPFAM" id="SSF51011">
    <property type="entry name" value="Glycosyl hydrolase domain"/>
    <property type="match status" value="1"/>
</dbReference>
<evidence type="ECO:0000313" key="4">
    <source>
        <dbReference type="Proteomes" id="UP001138961"/>
    </source>
</evidence>
<evidence type="ECO:0000256" key="1">
    <source>
        <dbReference type="ARBA" id="ARBA00008061"/>
    </source>
</evidence>
<dbReference type="Gene3D" id="3.20.20.80">
    <property type="entry name" value="Glycosidases"/>
    <property type="match status" value="1"/>
</dbReference>
<dbReference type="InterPro" id="IPR006047">
    <property type="entry name" value="GH13_cat_dom"/>
</dbReference>
<dbReference type="SMART" id="SM00642">
    <property type="entry name" value="Aamy"/>
    <property type="match status" value="1"/>
</dbReference>
<dbReference type="NCBIfam" id="NF008183">
    <property type="entry name" value="PRK10933.1"/>
    <property type="match status" value="1"/>
</dbReference>
<dbReference type="EMBL" id="JAJATZ010000001">
    <property type="protein sequence ID" value="MCB5198028.1"/>
    <property type="molecule type" value="Genomic_DNA"/>
</dbReference>
<proteinExistence type="inferred from homology"/>
<dbReference type="Pfam" id="PF00128">
    <property type="entry name" value="Alpha-amylase"/>
    <property type="match status" value="1"/>
</dbReference>
<gene>
    <name evidence="3" type="ORF">LGQ03_02125</name>
</gene>
<keyword evidence="4" id="KW-1185">Reference proteome</keyword>
<accession>A0ABS8BQM6</accession>
<dbReference type="InterPro" id="IPR017853">
    <property type="entry name" value="GH"/>
</dbReference>
<reference evidence="3" key="1">
    <citation type="submission" date="2021-10" db="EMBL/GenBank/DDBJ databases">
        <title>Loktanella gaetbuli sp. nov., isolated from a tidal flat.</title>
        <authorList>
            <person name="Park S."/>
            <person name="Yoon J.-H."/>
        </authorList>
    </citation>
    <scope>NUCLEOTIDE SEQUENCE</scope>
    <source>
        <strain evidence="3">TSTF-M6</strain>
    </source>
</reference>
<feature type="domain" description="Glycosyl hydrolase family 13 catalytic" evidence="2">
    <location>
        <begin position="16"/>
        <end position="410"/>
    </location>
</feature>
<dbReference type="PANTHER" id="PTHR10357">
    <property type="entry name" value="ALPHA-AMYLASE FAMILY MEMBER"/>
    <property type="match status" value="1"/>
</dbReference>
<dbReference type="InterPro" id="IPR045857">
    <property type="entry name" value="O16G_dom_2"/>
</dbReference>